<feature type="active site" description="Tele-AMP-histidine intermediate" evidence="1">
    <location>
        <position position="152"/>
    </location>
</feature>
<dbReference type="PANTHER" id="PTHR47670">
    <property type="entry name" value="ADENYLYLSULFATASE HINT3"/>
    <property type="match status" value="1"/>
</dbReference>
<organism evidence="6 7">
    <name type="scientific">Planoprotostelium fungivorum</name>
    <dbReference type="NCBI Taxonomy" id="1890364"/>
    <lineage>
        <taxon>Eukaryota</taxon>
        <taxon>Amoebozoa</taxon>
        <taxon>Evosea</taxon>
        <taxon>Variosea</taxon>
        <taxon>Cavosteliida</taxon>
        <taxon>Cavosteliaceae</taxon>
        <taxon>Planoprotostelium</taxon>
    </lineage>
</organism>
<feature type="compositionally biased region" description="Low complexity" evidence="4">
    <location>
        <begin position="27"/>
        <end position="41"/>
    </location>
</feature>
<dbReference type="PROSITE" id="PS51084">
    <property type="entry name" value="HIT_2"/>
    <property type="match status" value="1"/>
</dbReference>
<evidence type="ECO:0000256" key="4">
    <source>
        <dbReference type="SAM" id="MobiDB-lite"/>
    </source>
</evidence>
<evidence type="ECO:0000256" key="3">
    <source>
        <dbReference type="PROSITE-ProRule" id="PRU00464"/>
    </source>
</evidence>
<dbReference type="SUPFAM" id="SSF54197">
    <property type="entry name" value="HIT-like"/>
    <property type="match status" value="1"/>
</dbReference>
<evidence type="ECO:0000313" key="7">
    <source>
        <dbReference type="Proteomes" id="UP000241769"/>
    </source>
</evidence>
<protein>
    <submittedName>
        <fullName evidence="6">Histidine triad (HIT) protein</fullName>
    </submittedName>
</protein>
<dbReference type="STRING" id="1890364.A0A2P6NXK9"/>
<proteinExistence type="predicted"/>
<dbReference type="GO" id="GO:0047627">
    <property type="term" value="F:adenylylsulfatase activity"/>
    <property type="evidence" value="ECO:0007669"/>
    <property type="project" value="TreeGrafter"/>
</dbReference>
<evidence type="ECO:0000256" key="1">
    <source>
        <dbReference type="PIRSR" id="PIRSR601310-1"/>
    </source>
</evidence>
<accession>A0A2P6NXK9</accession>
<dbReference type="OrthoDB" id="672793at2759"/>
<gene>
    <name evidence="6" type="ORF">PROFUN_02781</name>
</gene>
<keyword evidence="7" id="KW-1185">Reference proteome</keyword>
<sequence>MSNTNTPASIAAEVRDNLNLRSSTDIPPNTTTSPTAPSAAPLSSSAVTDLHDFDHKCLFCNIVAGKSPCYEVYSNEDVICFLDIYPLHPGHTLVIPKKHYKDLSLMPGELAAACMNVVPKVARSLMAATKTKDFNVMLNSGKLAGQEVFHAHFHIIPRSKGDSLSKTWCTWSTQPLKSELAKTLTAAIKQDINQSTAPL</sequence>
<evidence type="ECO:0000313" key="6">
    <source>
        <dbReference type="EMBL" id="PRP88685.1"/>
    </source>
</evidence>
<dbReference type="InterPro" id="IPR011146">
    <property type="entry name" value="HIT-like"/>
</dbReference>
<dbReference type="GO" id="GO:0006790">
    <property type="term" value="P:sulfur compound metabolic process"/>
    <property type="evidence" value="ECO:0007669"/>
    <property type="project" value="TreeGrafter"/>
</dbReference>
<dbReference type="Gene3D" id="3.30.428.10">
    <property type="entry name" value="HIT-like"/>
    <property type="match status" value="1"/>
</dbReference>
<dbReference type="GO" id="GO:0009150">
    <property type="term" value="P:purine ribonucleotide metabolic process"/>
    <property type="evidence" value="ECO:0007669"/>
    <property type="project" value="TreeGrafter"/>
</dbReference>
<feature type="region of interest" description="Disordered" evidence="4">
    <location>
        <begin position="19"/>
        <end position="41"/>
    </location>
</feature>
<dbReference type="EMBL" id="MDYQ01000008">
    <property type="protein sequence ID" value="PRP88685.1"/>
    <property type="molecule type" value="Genomic_DNA"/>
</dbReference>
<name>A0A2P6NXK9_9EUKA</name>
<dbReference type="PRINTS" id="PR00332">
    <property type="entry name" value="HISTRIAD"/>
</dbReference>
<dbReference type="AlphaFoldDB" id="A0A2P6NXK9"/>
<dbReference type="PANTHER" id="PTHR47670:SF1">
    <property type="entry name" value="ADENYLYLSULFATASE HINT3"/>
    <property type="match status" value="1"/>
</dbReference>
<evidence type="ECO:0000259" key="5">
    <source>
        <dbReference type="PROSITE" id="PS51084"/>
    </source>
</evidence>
<feature type="short sequence motif" description="Histidine triad motif" evidence="2 3">
    <location>
        <begin position="150"/>
        <end position="154"/>
    </location>
</feature>
<dbReference type="InterPro" id="IPR001310">
    <property type="entry name" value="Histidine_triad_HIT"/>
</dbReference>
<dbReference type="InParanoid" id="A0A2P6NXK9"/>
<dbReference type="CDD" id="cd01277">
    <property type="entry name" value="HINT_subgroup"/>
    <property type="match status" value="1"/>
</dbReference>
<comment type="caution">
    <text evidence="6">The sequence shown here is derived from an EMBL/GenBank/DDBJ whole genome shotgun (WGS) entry which is preliminary data.</text>
</comment>
<dbReference type="InterPro" id="IPR039384">
    <property type="entry name" value="HINT"/>
</dbReference>
<feature type="domain" description="HIT" evidence="5">
    <location>
        <begin position="58"/>
        <end position="165"/>
    </location>
</feature>
<dbReference type="Pfam" id="PF01230">
    <property type="entry name" value="HIT"/>
    <property type="match status" value="1"/>
</dbReference>
<dbReference type="Proteomes" id="UP000241769">
    <property type="component" value="Unassembled WGS sequence"/>
</dbReference>
<evidence type="ECO:0000256" key="2">
    <source>
        <dbReference type="PIRSR" id="PIRSR601310-3"/>
    </source>
</evidence>
<dbReference type="InterPro" id="IPR036265">
    <property type="entry name" value="HIT-like_sf"/>
</dbReference>
<reference evidence="6 7" key="1">
    <citation type="journal article" date="2018" name="Genome Biol. Evol.">
        <title>Multiple Roots of Fruiting Body Formation in Amoebozoa.</title>
        <authorList>
            <person name="Hillmann F."/>
            <person name="Forbes G."/>
            <person name="Novohradska S."/>
            <person name="Ferling I."/>
            <person name="Riege K."/>
            <person name="Groth M."/>
            <person name="Westermann M."/>
            <person name="Marz M."/>
            <person name="Spaller T."/>
            <person name="Winckler T."/>
            <person name="Schaap P."/>
            <person name="Glockner G."/>
        </authorList>
    </citation>
    <scope>NUCLEOTIDE SEQUENCE [LARGE SCALE GENOMIC DNA]</scope>
    <source>
        <strain evidence="6 7">Jena</strain>
    </source>
</reference>